<name>A0A1D1UP43_RAMVA</name>
<gene>
    <name evidence="1" type="primary">RvY_01963-1</name>
    <name evidence="1" type="synonym">RvY_01963.1</name>
    <name evidence="1" type="ORF">RvY_01963</name>
</gene>
<sequence length="94" mass="10704">MLEFPKEAMNFSSFGLDDGVEKGAKAACREYDKEDKEEAEICEREFMTAMPSTMHKVSTYIGPEVMCQRLDYSNVRDESWFTLCIDLNNSALAS</sequence>
<accession>A0A1D1UP43</accession>
<organism evidence="1 2">
    <name type="scientific">Ramazzottius varieornatus</name>
    <name type="common">Water bear</name>
    <name type="synonym">Tardigrade</name>
    <dbReference type="NCBI Taxonomy" id="947166"/>
    <lineage>
        <taxon>Eukaryota</taxon>
        <taxon>Metazoa</taxon>
        <taxon>Ecdysozoa</taxon>
        <taxon>Tardigrada</taxon>
        <taxon>Eutardigrada</taxon>
        <taxon>Parachela</taxon>
        <taxon>Hypsibioidea</taxon>
        <taxon>Ramazzottiidae</taxon>
        <taxon>Ramazzottius</taxon>
    </lineage>
</organism>
<dbReference type="Proteomes" id="UP000186922">
    <property type="component" value="Unassembled WGS sequence"/>
</dbReference>
<evidence type="ECO:0000313" key="2">
    <source>
        <dbReference type="Proteomes" id="UP000186922"/>
    </source>
</evidence>
<keyword evidence="2" id="KW-1185">Reference proteome</keyword>
<protein>
    <submittedName>
        <fullName evidence="1">Uncharacterized protein</fullName>
    </submittedName>
</protein>
<proteinExistence type="predicted"/>
<evidence type="ECO:0000313" key="1">
    <source>
        <dbReference type="EMBL" id="GAU89412.1"/>
    </source>
</evidence>
<reference evidence="1 2" key="1">
    <citation type="journal article" date="2016" name="Nat. Commun.">
        <title>Extremotolerant tardigrade genome and improved radiotolerance of human cultured cells by tardigrade-unique protein.</title>
        <authorList>
            <person name="Hashimoto T."/>
            <person name="Horikawa D.D."/>
            <person name="Saito Y."/>
            <person name="Kuwahara H."/>
            <person name="Kozuka-Hata H."/>
            <person name="Shin-I T."/>
            <person name="Minakuchi Y."/>
            <person name="Ohishi K."/>
            <person name="Motoyama A."/>
            <person name="Aizu T."/>
            <person name="Enomoto A."/>
            <person name="Kondo K."/>
            <person name="Tanaka S."/>
            <person name="Hara Y."/>
            <person name="Koshikawa S."/>
            <person name="Sagara H."/>
            <person name="Miura T."/>
            <person name="Yokobori S."/>
            <person name="Miyagawa K."/>
            <person name="Suzuki Y."/>
            <person name="Kubo T."/>
            <person name="Oyama M."/>
            <person name="Kohara Y."/>
            <person name="Fujiyama A."/>
            <person name="Arakawa K."/>
            <person name="Katayama T."/>
            <person name="Toyoda A."/>
            <person name="Kunieda T."/>
        </authorList>
    </citation>
    <scope>NUCLEOTIDE SEQUENCE [LARGE SCALE GENOMIC DNA]</scope>
    <source>
        <strain evidence="1 2">YOKOZUNA-1</strain>
    </source>
</reference>
<comment type="caution">
    <text evidence="1">The sequence shown here is derived from an EMBL/GenBank/DDBJ whole genome shotgun (WGS) entry which is preliminary data.</text>
</comment>
<dbReference type="AlphaFoldDB" id="A0A1D1UP43"/>
<dbReference type="EMBL" id="BDGG01000001">
    <property type="protein sequence ID" value="GAU89412.1"/>
    <property type="molecule type" value="Genomic_DNA"/>
</dbReference>